<dbReference type="STRING" id="1314783.A0A165SV68"/>
<feature type="region of interest" description="Disordered" evidence="5">
    <location>
        <begin position="498"/>
        <end position="521"/>
    </location>
</feature>
<proteinExistence type="predicted"/>
<keyword evidence="3" id="KW-0442">Lipid degradation</keyword>
<evidence type="ECO:0000256" key="3">
    <source>
        <dbReference type="ARBA" id="ARBA00022963"/>
    </source>
</evidence>
<feature type="compositionally biased region" description="Polar residues" evidence="5">
    <location>
        <begin position="394"/>
        <end position="403"/>
    </location>
</feature>
<evidence type="ECO:0000256" key="2">
    <source>
        <dbReference type="ARBA" id="ARBA00022801"/>
    </source>
</evidence>
<keyword evidence="7" id="KW-1185">Reference proteome</keyword>
<feature type="region of interest" description="Disordered" evidence="5">
    <location>
        <begin position="394"/>
        <end position="436"/>
    </location>
</feature>
<name>A0A165SV68_9APHY</name>
<keyword evidence="4" id="KW-0443">Lipid metabolism</keyword>
<organism evidence="6 7">
    <name type="scientific">Daedalea quercina L-15889</name>
    <dbReference type="NCBI Taxonomy" id="1314783"/>
    <lineage>
        <taxon>Eukaryota</taxon>
        <taxon>Fungi</taxon>
        <taxon>Dikarya</taxon>
        <taxon>Basidiomycota</taxon>
        <taxon>Agaricomycotina</taxon>
        <taxon>Agaricomycetes</taxon>
        <taxon>Polyporales</taxon>
        <taxon>Fomitopsis</taxon>
    </lineage>
</organism>
<dbReference type="Pfam" id="PF03403">
    <property type="entry name" value="PAF-AH_p_II"/>
    <property type="match status" value="1"/>
</dbReference>
<dbReference type="EC" id="3.1.1.47" evidence="1"/>
<dbReference type="SUPFAM" id="SSF53474">
    <property type="entry name" value="alpha/beta-Hydrolases"/>
    <property type="match status" value="1"/>
</dbReference>
<dbReference type="EMBL" id="KV429040">
    <property type="protein sequence ID" value="KZT72535.1"/>
    <property type="molecule type" value="Genomic_DNA"/>
</dbReference>
<gene>
    <name evidence="6" type="ORF">DAEQUDRAFT_808989</name>
</gene>
<dbReference type="AlphaFoldDB" id="A0A165SV68"/>
<reference evidence="6 7" key="1">
    <citation type="journal article" date="2016" name="Mol. Biol. Evol.">
        <title>Comparative Genomics of Early-Diverging Mushroom-Forming Fungi Provides Insights into the Origins of Lignocellulose Decay Capabilities.</title>
        <authorList>
            <person name="Nagy L.G."/>
            <person name="Riley R."/>
            <person name="Tritt A."/>
            <person name="Adam C."/>
            <person name="Daum C."/>
            <person name="Floudas D."/>
            <person name="Sun H."/>
            <person name="Yadav J.S."/>
            <person name="Pangilinan J."/>
            <person name="Larsson K.H."/>
            <person name="Matsuura K."/>
            <person name="Barry K."/>
            <person name="Labutti K."/>
            <person name="Kuo R."/>
            <person name="Ohm R.A."/>
            <person name="Bhattacharya S.S."/>
            <person name="Shirouzu T."/>
            <person name="Yoshinaga Y."/>
            <person name="Martin F.M."/>
            <person name="Grigoriev I.V."/>
            <person name="Hibbett D.S."/>
        </authorList>
    </citation>
    <scope>NUCLEOTIDE SEQUENCE [LARGE SCALE GENOMIC DNA]</scope>
    <source>
        <strain evidence="6 7">L-15889</strain>
    </source>
</reference>
<evidence type="ECO:0000256" key="4">
    <source>
        <dbReference type="ARBA" id="ARBA00023098"/>
    </source>
</evidence>
<evidence type="ECO:0000256" key="1">
    <source>
        <dbReference type="ARBA" id="ARBA00013201"/>
    </source>
</evidence>
<dbReference type="OrthoDB" id="2363873at2759"/>
<dbReference type="Proteomes" id="UP000076727">
    <property type="component" value="Unassembled WGS sequence"/>
</dbReference>
<keyword evidence="2" id="KW-0378">Hydrolase</keyword>
<dbReference type="GO" id="GO:0003847">
    <property type="term" value="F:1-alkyl-2-acetylglycerophosphocholine esterase activity"/>
    <property type="evidence" value="ECO:0007669"/>
    <property type="project" value="UniProtKB-EC"/>
</dbReference>
<evidence type="ECO:0000313" key="7">
    <source>
        <dbReference type="Proteomes" id="UP000076727"/>
    </source>
</evidence>
<accession>A0A165SV68</accession>
<dbReference type="PANTHER" id="PTHR10272">
    <property type="entry name" value="PLATELET-ACTIVATING FACTOR ACETYLHYDROLASE"/>
    <property type="match status" value="1"/>
</dbReference>
<dbReference type="GO" id="GO:0016042">
    <property type="term" value="P:lipid catabolic process"/>
    <property type="evidence" value="ECO:0007669"/>
    <property type="project" value="UniProtKB-KW"/>
</dbReference>
<dbReference type="InterPro" id="IPR029058">
    <property type="entry name" value="AB_hydrolase_fold"/>
</dbReference>
<evidence type="ECO:0000313" key="6">
    <source>
        <dbReference type="EMBL" id="KZT72535.1"/>
    </source>
</evidence>
<dbReference type="PANTHER" id="PTHR10272:SF0">
    <property type="entry name" value="PLATELET-ACTIVATING FACTOR ACETYLHYDROLASE"/>
    <property type="match status" value="1"/>
</dbReference>
<sequence>MFSLPDVQGKFQVGATTFALPLNDPQIVGKVRLAKSSGNTPHAPALLLEEIVFTVFYPADIHSSSADGTPPEKLKKSIDWVPRPVKATLNGYAHFAKMPFWLTELFVGAIAPRLKLPVYPNAAILDPSEVSSDPEAQWPVIFHSHGLSGARTTYSHVCVRIASEGNVVVAMEHRDGTAPVVTSHFAGTTSTDTEGKGKRRPKVKYYLHPEDVMYEDGEEPPHSRFRVDQLLFRELEIYLAYRGLADLVNSHPRAEAEKLAFGGFYYVGGHNAYELPTSGPFWKSWTAGRVKLREKIGIMGHSFGASLVLSVLSNPPPALPGSDHEERLEALPLTHALVLDPWLEPLPTPGPAPRVEATRDSRAPRVLILNSEEFTLWRDHFARLRTVVQEWRQPNSPYSSCSRDNNHDDSPSRPDPRSSRSDRRHHEQDAGVKEGKTHPAKFVTLIRAKHVSFSDFSVIWPIGHLAPSGRVLLRMVGDLALAFFNDDLGSALDELPKREMEEERRGSVKSTPPGRRKRRLKGRVGEIIVH</sequence>
<evidence type="ECO:0000256" key="5">
    <source>
        <dbReference type="SAM" id="MobiDB-lite"/>
    </source>
</evidence>
<dbReference type="Gene3D" id="3.40.50.1820">
    <property type="entry name" value="alpha/beta hydrolase"/>
    <property type="match status" value="1"/>
</dbReference>
<protein>
    <recommendedName>
        <fullName evidence="1">1-alkyl-2-acetylglycerophosphocholine esterase</fullName>
        <ecNumber evidence="1">3.1.1.47</ecNumber>
    </recommendedName>
</protein>
<feature type="compositionally biased region" description="Basic and acidic residues" evidence="5">
    <location>
        <begin position="404"/>
        <end position="436"/>
    </location>
</feature>